<dbReference type="Gene3D" id="3.30.565.10">
    <property type="entry name" value="Histidine kinase-like ATPase, C-terminal domain"/>
    <property type="match status" value="1"/>
</dbReference>
<evidence type="ECO:0000256" key="5">
    <source>
        <dbReference type="ARBA" id="ARBA00022777"/>
    </source>
</evidence>
<dbReference type="Pfam" id="PF02518">
    <property type="entry name" value="HATPase_c"/>
    <property type="match status" value="1"/>
</dbReference>
<feature type="transmembrane region" description="Helical" evidence="8">
    <location>
        <begin position="9"/>
        <end position="28"/>
    </location>
</feature>
<dbReference type="Proteomes" id="UP000030146">
    <property type="component" value="Unassembled WGS sequence"/>
</dbReference>
<dbReference type="PROSITE" id="PS50109">
    <property type="entry name" value="HIS_KIN"/>
    <property type="match status" value="1"/>
</dbReference>
<evidence type="ECO:0000313" key="10">
    <source>
        <dbReference type="EMBL" id="KGN87906.1"/>
    </source>
</evidence>
<dbReference type="RefSeq" id="WP_039424732.1">
    <property type="nucleotide sequence ID" value="NZ_JRAK01000080.1"/>
</dbReference>
<keyword evidence="7" id="KW-0902">Two-component regulatory system</keyword>
<name>A0A0A2GL66_9PORP</name>
<dbReference type="PANTHER" id="PTHR43065:SF46">
    <property type="entry name" value="C4-DICARBOXYLATE TRANSPORT SENSOR PROTEIN DCTB"/>
    <property type="match status" value="1"/>
</dbReference>
<accession>A0A0A2GL66</accession>
<gene>
    <name evidence="10" type="ORF">HR15_05595</name>
</gene>
<keyword evidence="6" id="KW-0067">ATP-binding</keyword>
<sequence>MGRRKTSSFGLHLLFTIVMAVVGTWSAVAGHYVITVFAAGLVFFSAFRLRLLYRHHLQDLSLLLNAIENGDYSVRFSEMGGNASHRTFNRTLNRIKEILSRSRDEAIAGEQFLVHVLEQIPVGIMMVAPEGYVYSTNTVLLRLLGLPVITHLDQLGRVSPDMPRLFRSAATDSGIHVKLTTEREEKEVSLRFSSFRIRGKIYHIYTLSNIGKELDARETESWIRLIRVMTHEIMNSIAPITSICDTLLDNLQSSADEEMLSTGLDTIRSTGAGLLSFVQDYRKFTAIPSPEKEDIALYAFLTGILRLQEELLSSNGIKVDMEEIPVGLTVPADRQQLTSVLINLVKNAAEAEYPADTEKRLLRIRVEERLDLSDEHRLLLHVENNGTPIPQEVFDNMFVPFYTTKTGGSGIGLSLSRYIIRLHGGNLLARRTADGFTSFVIELPL</sequence>
<keyword evidence="4" id="KW-0547">Nucleotide-binding</keyword>
<keyword evidence="8" id="KW-0472">Membrane</keyword>
<dbReference type="GO" id="GO:0004673">
    <property type="term" value="F:protein histidine kinase activity"/>
    <property type="evidence" value="ECO:0007669"/>
    <property type="project" value="UniProtKB-EC"/>
</dbReference>
<dbReference type="SUPFAM" id="SSF55874">
    <property type="entry name" value="ATPase domain of HSP90 chaperone/DNA topoisomerase II/histidine kinase"/>
    <property type="match status" value="1"/>
</dbReference>
<dbReference type="GO" id="GO:0000160">
    <property type="term" value="P:phosphorelay signal transduction system"/>
    <property type="evidence" value="ECO:0007669"/>
    <property type="project" value="UniProtKB-KW"/>
</dbReference>
<keyword evidence="8" id="KW-1133">Transmembrane helix</keyword>
<evidence type="ECO:0000256" key="6">
    <source>
        <dbReference type="ARBA" id="ARBA00022840"/>
    </source>
</evidence>
<dbReference type="EMBL" id="JRAK01000080">
    <property type="protein sequence ID" value="KGN87906.1"/>
    <property type="molecule type" value="Genomic_DNA"/>
</dbReference>
<dbReference type="PANTHER" id="PTHR43065">
    <property type="entry name" value="SENSOR HISTIDINE KINASE"/>
    <property type="match status" value="1"/>
</dbReference>
<dbReference type="PRINTS" id="PR00344">
    <property type="entry name" value="BCTRLSENSOR"/>
</dbReference>
<dbReference type="AlphaFoldDB" id="A0A0A2GL66"/>
<organism evidence="10 11">
    <name type="scientific">Porphyromonas gulae</name>
    <dbReference type="NCBI Taxonomy" id="111105"/>
    <lineage>
        <taxon>Bacteria</taxon>
        <taxon>Pseudomonadati</taxon>
        <taxon>Bacteroidota</taxon>
        <taxon>Bacteroidia</taxon>
        <taxon>Bacteroidales</taxon>
        <taxon>Porphyromonadaceae</taxon>
        <taxon>Porphyromonas</taxon>
    </lineage>
</organism>
<evidence type="ECO:0000256" key="7">
    <source>
        <dbReference type="ARBA" id="ARBA00023012"/>
    </source>
</evidence>
<dbReference type="InterPro" id="IPR003594">
    <property type="entry name" value="HATPase_dom"/>
</dbReference>
<keyword evidence="5 10" id="KW-0418">Kinase</keyword>
<keyword evidence="3" id="KW-0808">Transferase</keyword>
<evidence type="ECO:0000256" key="4">
    <source>
        <dbReference type="ARBA" id="ARBA00022741"/>
    </source>
</evidence>
<dbReference type="GO" id="GO:0005524">
    <property type="term" value="F:ATP binding"/>
    <property type="evidence" value="ECO:0007669"/>
    <property type="project" value="UniProtKB-KW"/>
</dbReference>
<keyword evidence="8" id="KW-0812">Transmembrane</keyword>
<evidence type="ECO:0000256" key="2">
    <source>
        <dbReference type="ARBA" id="ARBA00012438"/>
    </source>
</evidence>
<comment type="catalytic activity">
    <reaction evidence="1">
        <text>ATP + protein L-histidine = ADP + protein N-phospho-L-histidine.</text>
        <dbReference type="EC" id="2.7.13.3"/>
    </reaction>
</comment>
<evidence type="ECO:0000259" key="9">
    <source>
        <dbReference type="PROSITE" id="PS50109"/>
    </source>
</evidence>
<proteinExistence type="predicted"/>
<dbReference type="InterPro" id="IPR004358">
    <property type="entry name" value="Sig_transdc_His_kin-like_C"/>
</dbReference>
<feature type="domain" description="Histidine kinase" evidence="9">
    <location>
        <begin position="228"/>
        <end position="445"/>
    </location>
</feature>
<dbReference type="InterPro" id="IPR005467">
    <property type="entry name" value="His_kinase_dom"/>
</dbReference>
<reference evidence="10 11" key="1">
    <citation type="submission" date="2014-08" db="EMBL/GenBank/DDBJ databases">
        <title>Porphyromonas gulae strain:COT-052_OH3439 Genome sequencing.</title>
        <authorList>
            <person name="Wallis C."/>
            <person name="Deusch O."/>
            <person name="O'Flynn C."/>
            <person name="Davis I."/>
            <person name="Jospin G."/>
            <person name="Darling A.E."/>
            <person name="Coil D.A."/>
            <person name="Alexiev A."/>
            <person name="Horsfall A."/>
            <person name="Kirkwood N."/>
            <person name="Harris S."/>
            <person name="Eisen J.A."/>
        </authorList>
    </citation>
    <scope>NUCLEOTIDE SEQUENCE [LARGE SCALE GENOMIC DNA]</scope>
    <source>
        <strain evidence="11">COT-052 OH3439</strain>
    </source>
</reference>
<evidence type="ECO:0000256" key="8">
    <source>
        <dbReference type="SAM" id="Phobius"/>
    </source>
</evidence>
<keyword evidence="11" id="KW-1185">Reference proteome</keyword>
<protein>
    <recommendedName>
        <fullName evidence="2">histidine kinase</fullName>
        <ecNumber evidence="2">2.7.13.3</ecNumber>
    </recommendedName>
</protein>
<dbReference type="InterPro" id="IPR036890">
    <property type="entry name" value="HATPase_C_sf"/>
</dbReference>
<evidence type="ECO:0000256" key="3">
    <source>
        <dbReference type="ARBA" id="ARBA00022679"/>
    </source>
</evidence>
<evidence type="ECO:0000256" key="1">
    <source>
        <dbReference type="ARBA" id="ARBA00000085"/>
    </source>
</evidence>
<comment type="caution">
    <text evidence="10">The sequence shown here is derived from an EMBL/GenBank/DDBJ whole genome shotgun (WGS) entry which is preliminary data.</text>
</comment>
<evidence type="ECO:0000313" key="11">
    <source>
        <dbReference type="Proteomes" id="UP000030146"/>
    </source>
</evidence>
<dbReference type="SMART" id="SM00387">
    <property type="entry name" value="HATPase_c"/>
    <property type="match status" value="1"/>
</dbReference>
<dbReference type="EC" id="2.7.13.3" evidence="2"/>